<dbReference type="EMBL" id="CP059894">
    <property type="protein sequence ID" value="QNJ91507.1"/>
    <property type="molecule type" value="Genomic_DNA"/>
</dbReference>
<dbReference type="SUPFAM" id="SSF53335">
    <property type="entry name" value="S-adenosyl-L-methionine-dependent methyltransferases"/>
    <property type="match status" value="1"/>
</dbReference>
<feature type="region of interest" description="Disordered" evidence="4">
    <location>
        <begin position="38"/>
        <end position="58"/>
    </location>
</feature>
<dbReference type="AlphaFoldDB" id="A0A7G8PAZ1"/>
<reference evidence="6 7" key="1">
    <citation type="submission" date="2020-07" db="EMBL/GenBank/DDBJ databases">
        <title>Draft genome sequence of four isobutane-metabolizing strains capable of cometabolically degrading diverse ether contaminants.</title>
        <authorList>
            <person name="Chen W."/>
            <person name="Faulkner N."/>
            <person name="Smith C."/>
            <person name="Hyman M."/>
        </authorList>
    </citation>
    <scope>NUCLEOTIDE SEQUENCE [LARGE SCALE GENOMIC DNA]</scope>
    <source>
        <strain evidence="6 7">2A</strain>
    </source>
</reference>
<evidence type="ECO:0000256" key="3">
    <source>
        <dbReference type="ARBA" id="ARBA00022691"/>
    </source>
</evidence>
<gene>
    <name evidence="6" type="ORF">HZU40_25440</name>
</gene>
<dbReference type="PANTHER" id="PTHR43464">
    <property type="entry name" value="METHYLTRANSFERASE"/>
    <property type="match status" value="1"/>
</dbReference>
<evidence type="ECO:0000313" key="6">
    <source>
        <dbReference type="EMBL" id="QNJ91507.1"/>
    </source>
</evidence>
<dbReference type="InterPro" id="IPR029063">
    <property type="entry name" value="SAM-dependent_MTases_sf"/>
</dbReference>
<name>A0A7G8PAZ1_9MYCO</name>
<proteinExistence type="predicted"/>
<accession>A0A7G8PAZ1</accession>
<evidence type="ECO:0000256" key="1">
    <source>
        <dbReference type="ARBA" id="ARBA00022603"/>
    </source>
</evidence>
<dbReference type="PANTHER" id="PTHR43464:SF19">
    <property type="entry name" value="UBIQUINONE BIOSYNTHESIS O-METHYLTRANSFERASE, MITOCHONDRIAL"/>
    <property type="match status" value="1"/>
</dbReference>
<dbReference type="CDD" id="cd02440">
    <property type="entry name" value="AdoMet_MTases"/>
    <property type="match status" value="1"/>
</dbReference>
<keyword evidence="1 6" id="KW-0489">Methyltransferase</keyword>
<evidence type="ECO:0000256" key="4">
    <source>
        <dbReference type="SAM" id="MobiDB-lite"/>
    </source>
</evidence>
<dbReference type="Pfam" id="PF13649">
    <property type="entry name" value="Methyltransf_25"/>
    <property type="match status" value="1"/>
</dbReference>
<dbReference type="Gene3D" id="3.40.50.150">
    <property type="entry name" value="Vaccinia Virus protein VP39"/>
    <property type="match status" value="1"/>
</dbReference>
<dbReference type="Proteomes" id="UP000515498">
    <property type="component" value="Chromosome"/>
</dbReference>
<organism evidence="6 7">
    <name type="scientific">Mycolicibacterium fluoranthenivorans</name>
    <dbReference type="NCBI Taxonomy" id="258505"/>
    <lineage>
        <taxon>Bacteria</taxon>
        <taxon>Bacillati</taxon>
        <taxon>Actinomycetota</taxon>
        <taxon>Actinomycetes</taxon>
        <taxon>Mycobacteriales</taxon>
        <taxon>Mycobacteriaceae</taxon>
        <taxon>Mycolicibacterium</taxon>
    </lineage>
</organism>
<dbReference type="KEGG" id="mflu:HZU40_25440"/>
<dbReference type="GO" id="GO:0008168">
    <property type="term" value="F:methyltransferase activity"/>
    <property type="evidence" value="ECO:0007669"/>
    <property type="project" value="UniProtKB-KW"/>
</dbReference>
<feature type="domain" description="Methyltransferase" evidence="5">
    <location>
        <begin position="96"/>
        <end position="184"/>
    </location>
</feature>
<evidence type="ECO:0000259" key="5">
    <source>
        <dbReference type="Pfam" id="PF13649"/>
    </source>
</evidence>
<sequence length="234" mass="24594">MHLDHGLTVTRRGFGGLAETDFGRGLRVVDDGAHALAQQPRGHRYSRPSPRVAAVSTQDRSRWDAAYADREPASEAGLPVVFAAHESAFPAAGRALDLACGQGSAAVWLARRGLDVLGVDVSGVAVERARALANTAGVADNCRFEVADLDDGLPPGPPVDVLLCHRFRDPRRYPAMSERLRPGGLLAICVLSEVGGSPGPFRAVAGELSDAFAELVTVAAGEGDGQAWLLARAR</sequence>
<keyword evidence="3" id="KW-0949">S-adenosyl-L-methionine</keyword>
<dbReference type="InterPro" id="IPR041698">
    <property type="entry name" value="Methyltransf_25"/>
</dbReference>
<protein>
    <submittedName>
        <fullName evidence="6">Class I SAM-dependent methyltransferase</fullName>
    </submittedName>
</protein>
<evidence type="ECO:0000313" key="7">
    <source>
        <dbReference type="Proteomes" id="UP000515498"/>
    </source>
</evidence>
<dbReference type="GO" id="GO:0032259">
    <property type="term" value="P:methylation"/>
    <property type="evidence" value="ECO:0007669"/>
    <property type="project" value="UniProtKB-KW"/>
</dbReference>
<keyword evidence="2 6" id="KW-0808">Transferase</keyword>
<evidence type="ECO:0000256" key="2">
    <source>
        <dbReference type="ARBA" id="ARBA00022679"/>
    </source>
</evidence>